<name>A0A1I5Y9Y7_9FIRM</name>
<reference evidence="8 9" key="1">
    <citation type="submission" date="2016-10" db="EMBL/GenBank/DDBJ databases">
        <authorList>
            <person name="de Groot N.N."/>
        </authorList>
    </citation>
    <scope>NUCLEOTIDE SEQUENCE [LARGE SCALE GENOMIC DNA]</scope>
    <source>
        <strain evidence="8 9">DSM 20678</strain>
    </source>
</reference>
<dbReference type="GO" id="GO:0016740">
    <property type="term" value="F:transferase activity"/>
    <property type="evidence" value="ECO:0007669"/>
    <property type="project" value="UniProtKB-KW"/>
</dbReference>
<dbReference type="InterPro" id="IPR038063">
    <property type="entry name" value="Transpep_catalytic_dom"/>
</dbReference>
<evidence type="ECO:0000256" key="6">
    <source>
        <dbReference type="PROSITE-ProRule" id="PRU01373"/>
    </source>
</evidence>
<dbReference type="CDD" id="cd16913">
    <property type="entry name" value="YkuD_like"/>
    <property type="match status" value="1"/>
</dbReference>
<keyword evidence="5 6" id="KW-0961">Cell wall biogenesis/degradation</keyword>
<dbReference type="SUPFAM" id="SSF141523">
    <property type="entry name" value="L,D-transpeptidase catalytic domain-like"/>
    <property type="match status" value="1"/>
</dbReference>
<dbReference type="InterPro" id="IPR050979">
    <property type="entry name" value="LD-transpeptidase"/>
</dbReference>
<dbReference type="RefSeq" id="WP_092282765.1">
    <property type="nucleotide sequence ID" value="NZ_FOXR01000040.1"/>
</dbReference>
<sequence length="321" mass="36679">MMKVMKGTFGLVVFIAIAICFMSSCVENAVHELDFNMNVRKYGNEGNGYAVAAIGGLEIEEKSNLNYLSNDENERSRVTGEVRKLETKTVSYFGKGEANENVIVVRPSIVIATVVEDTVVNKAVSKNSEIIGRLKKGDNVEIIRDKLEKRYLIKKDELEGWVDAAVLEFSEEPETNLAKLTEEQIEEFIEYKGLDSKTDYLIWVDIERQLVNVLKKENDKWNLIKTMICATGKNRSPTIRGVYTIQDRGEWFYNDYLQSGAKYWVRFYESYLFHSIPFDKNGKIVDDTLGKRVSSGCIRLSVEDAKWIYDNIPNGTTVFIH</sequence>
<dbReference type="GO" id="GO:0018104">
    <property type="term" value="P:peptidoglycan-protein cross-linking"/>
    <property type="evidence" value="ECO:0007669"/>
    <property type="project" value="TreeGrafter"/>
</dbReference>
<dbReference type="PANTHER" id="PTHR30582:SF2">
    <property type="entry name" value="L,D-TRANSPEPTIDASE YCIB-RELATED"/>
    <property type="match status" value="1"/>
</dbReference>
<keyword evidence="2" id="KW-0808">Transferase</keyword>
<dbReference type="PROSITE" id="PS51257">
    <property type="entry name" value="PROKAR_LIPOPROTEIN"/>
    <property type="match status" value="1"/>
</dbReference>
<evidence type="ECO:0000256" key="1">
    <source>
        <dbReference type="ARBA" id="ARBA00004752"/>
    </source>
</evidence>
<gene>
    <name evidence="8" type="ORF">SAMN05444406_14013</name>
</gene>
<dbReference type="AlphaFoldDB" id="A0A1I5Y9Y7"/>
<dbReference type="OrthoDB" id="177750at2"/>
<dbReference type="PROSITE" id="PS52029">
    <property type="entry name" value="LD_TPASE"/>
    <property type="match status" value="1"/>
</dbReference>
<dbReference type="Proteomes" id="UP000198577">
    <property type="component" value="Unassembled WGS sequence"/>
</dbReference>
<evidence type="ECO:0000256" key="3">
    <source>
        <dbReference type="ARBA" id="ARBA00022960"/>
    </source>
</evidence>
<feature type="active site" description="Proton donor/acceptor" evidence="6">
    <location>
        <position position="274"/>
    </location>
</feature>
<keyword evidence="9" id="KW-1185">Reference proteome</keyword>
<dbReference type="PANTHER" id="PTHR30582">
    <property type="entry name" value="L,D-TRANSPEPTIDASE"/>
    <property type="match status" value="1"/>
</dbReference>
<evidence type="ECO:0000313" key="9">
    <source>
        <dbReference type="Proteomes" id="UP000198577"/>
    </source>
</evidence>
<dbReference type="InterPro" id="IPR005490">
    <property type="entry name" value="LD_TPept_cat_dom"/>
</dbReference>
<evidence type="ECO:0000256" key="2">
    <source>
        <dbReference type="ARBA" id="ARBA00022679"/>
    </source>
</evidence>
<comment type="pathway">
    <text evidence="1 6">Cell wall biogenesis; peptidoglycan biosynthesis.</text>
</comment>
<dbReference type="EMBL" id="FOXR01000040">
    <property type="protein sequence ID" value="SFQ41052.1"/>
    <property type="molecule type" value="Genomic_DNA"/>
</dbReference>
<dbReference type="GO" id="GO:0008360">
    <property type="term" value="P:regulation of cell shape"/>
    <property type="evidence" value="ECO:0007669"/>
    <property type="project" value="UniProtKB-UniRule"/>
</dbReference>
<keyword evidence="3 6" id="KW-0133">Cell shape</keyword>
<feature type="active site" description="Nucleophile" evidence="6">
    <location>
        <position position="297"/>
    </location>
</feature>
<feature type="domain" description="L,D-TPase catalytic" evidence="7">
    <location>
        <begin position="200"/>
        <end position="321"/>
    </location>
</feature>
<accession>A0A1I5Y9Y7</accession>
<evidence type="ECO:0000259" key="7">
    <source>
        <dbReference type="PROSITE" id="PS52029"/>
    </source>
</evidence>
<evidence type="ECO:0000256" key="4">
    <source>
        <dbReference type="ARBA" id="ARBA00022984"/>
    </source>
</evidence>
<organism evidence="8 9">
    <name type="scientific">Caldicoprobacter faecalis</name>
    <dbReference type="NCBI Taxonomy" id="937334"/>
    <lineage>
        <taxon>Bacteria</taxon>
        <taxon>Bacillati</taxon>
        <taxon>Bacillota</taxon>
        <taxon>Clostridia</taxon>
        <taxon>Caldicoprobacterales</taxon>
        <taxon>Caldicoprobacteraceae</taxon>
        <taxon>Caldicoprobacter</taxon>
    </lineage>
</organism>
<dbReference type="Pfam" id="PF03734">
    <property type="entry name" value="YkuD"/>
    <property type="match status" value="1"/>
</dbReference>
<dbReference type="GO" id="GO:0071555">
    <property type="term" value="P:cell wall organization"/>
    <property type="evidence" value="ECO:0007669"/>
    <property type="project" value="UniProtKB-UniRule"/>
</dbReference>
<evidence type="ECO:0000256" key="5">
    <source>
        <dbReference type="ARBA" id="ARBA00023316"/>
    </source>
</evidence>
<dbReference type="UniPathway" id="UPA00219"/>
<protein>
    <submittedName>
        <fullName evidence="8">L,D-transpeptidase catalytic domain</fullName>
    </submittedName>
</protein>
<dbReference type="GO" id="GO:0071972">
    <property type="term" value="F:peptidoglycan L,D-transpeptidase activity"/>
    <property type="evidence" value="ECO:0007669"/>
    <property type="project" value="TreeGrafter"/>
</dbReference>
<proteinExistence type="predicted"/>
<evidence type="ECO:0000313" key="8">
    <source>
        <dbReference type="EMBL" id="SFQ41052.1"/>
    </source>
</evidence>
<dbReference type="STRING" id="937334.SAMN05444406_14013"/>
<dbReference type="GO" id="GO:0005576">
    <property type="term" value="C:extracellular region"/>
    <property type="evidence" value="ECO:0007669"/>
    <property type="project" value="TreeGrafter"/>
</dbReference>
<keyword evidence="4 6" id="KW-0573">Peptidoglycan synthesis</keyword>
<dbReference type="Gene3D" id="2.40.440.10">
    <property type="entry name" value="L,D-transpeptidase catalytic domain-like"/>
    <property type="match status" value="1"/>
</dbReference>